<evidence type="ECO:0000313" key="1">
    <source>
        <dbReference type="EMBL" id="ALE03517.1"/>
    </source>
</evidence>
<dbReference type="EMBL" id="CP010401">
    <property type="protein sequence ID" value="ALE03517.1"/>
    <property type="molecule type" value="Genomic_DNA"/>
</dbReference>
<sequence length="39" mass="4692">MKQYCQEKSMKQDIICFQFFMETNDNSMLERPPLGVTLF</sequence>
<gene>
    <name evidence="1" type="ORF">PU02_0703</name>
</gene>
<reference evidence="1 2" key="1">
    <citation type="journal article" date="2015" name="Genome Announc.">
        <title>Complete Genome Sequence of Bartonella ancashensis Strain 20.00, Isolated from the Blood of a Patient with Verruga Peruana.</title>
        <authorList>
            <person name="Hang J."/>
            <person name="Mullins K.E."/>
            <person name="Clifford R.J."/>
            <person name="Onmus-Leone F."/>
            <person name="Yang Y."/>
            <person name="Jiang J."/>
            <person name="Leguia M."/>
            <person name="Kasper M.R."/>
            <person name="Maguina C."/>
            <person name="Lesho E.P."/>
            <person name="Jarman R.G."/>
            <person name="Richards A.L."/>
            <person name="Blazes D."/>
        </authorList>
    </citation>
    <scope>NUCLEOTIDE SEQUENCE [LARGE SCALE GENOMIC DNA]</scope>
    <source>
        <strain evidence="1 2">20.00</strain>
    </source>
</reference>
<evidence type="ECO:0000313" key="2">
    <source>
        <dbReference type="Proteomes" id="UP000057213"/>
    </source>
</evidence>
<protein>
    <submittedName>
        <fullName evidence="1">Uncharacterized protein</fullName>
    </submittedName>
</protein>
<proteinExistence type="predicted"/>
<name>A0A0M4M5W4_9HYPH</name>
<keyword evidence="2" id="KW-1185">Reference proteome</keyword>
<dbReference type="PATRIC" id="fig|1318743.3.peg.718"/>
<accession>A0A0M4M5W4</accession>
<dbReference type="KEGG" id="banc:PU02_0703"/>
<dbReference type="AlphaFoldDB" id="A0A0M4M5W4"/>
<dbReference type="Proteomes" id="UP000057213">
    <property type="component" value="Chromosome"/>
</dbReference>
<organism evidence="1 2">
    <name type="scientific">Bartonella ancashensis</name>
    <dbReference type="NCBI Taxonomy" id="1318743"/>
    <lineage>
        <taxon>Bacteria</taxon>
        <taxon>Pseudomonadati</taxon>
        <taxon>Pseudomonadota</taxon>
        <taxon>Alphaproteobacteria</taxon>
        <taxon>Hyphomicrobiales</taxon>
        <taxon>Bartonellaceae</taxon>
        <taxon>Bartonella</taxon>
    </lineage>
</organism>